<reference evidence="1 2" key="1">
    <citation type="journal article" date="2006" name="PLoS Genet.">
        <title>Secrets of soil survival revealed by the genome sequence of Arthrobacter aurescens TC1.</title>
        <authorList>
            <person name="Mongodin E.F."/>
            <person name="Shapir N."/>
            <person name="Daugherty S.C."/>
            <person name="DeBoy R.T."/>
            <person name="Emerson J.B."/>
            <person name="Shvartzbeyn A."/>
            <person name="Radune D."/>
            <person name="Vamathevan J."/>
            <person name="Riggs F."/>
            <person name="Grinberg V."/>
            <person name="Khouri H."/>
            <person name="Wackett L.P."/>
            <person name="Nelson K.E."/>
            <person name="Sadowsky M.J."/>
        </authorList>
    </citation>
    <scope>NUCLEOTIDE SEQUENCE [LARGE SCALE GENOMIC DNA]</scope>
    <source>
        <strain evidence="1 2">TC1</strain>
    </source>
</reference>
<geneLocation type="plasmid" evidence="1 2">
    <name>pTC1</name>
</geneLocation>
<organism evidence="1 2">
    <name type="scientific">Paenarthrobacter aurescens (strain TC1)</name>
    <dbReference type="NCBI Taxonomy" id="290340"/>
    <lineage>
        <taxon>Bacteria</taxon>
        <taxon>Bacillati</taxon>
        <taxon>Actinomycetota</taxon>
        <taxon>Actinomycetes</taxon>
        <taxon>Micrococcales</taxon>
        <taxon>Micrococcaceae</taxon>
        <taxon>Paenarthrobacter</taxon>
    </lineage>
</organism>
<proteinExistence type="predicted"/>
<gene>
    <name evidence="1" type="ordered locus">AAur_pTC10278</name>
</gene>
<dbReference type="EMBL" id="CP000475">
    <property type="protein sequence ID" value="ABM10498.1"/>
    <property type="molecule type" value="Genomic_DNA"/>
</dbReference>
<accession>A1RD35</accession>
<keyword evidence="1" id="KW-0614">Plasmid</keyword>
<evidence type="ECO:0000313" key="1">
    <source>
        <dbReference type="EMBL" id="ABM10498.1"/>
    </source>
</evidence>
<protein>
    <submittedName>
        <fullName evidence="1">Uncharacterized protein</fullName>
    </submittedName>
</protein>
<dbReference type="KEGG" id="aau:AAur_pTC10278"/>
<dbReference type="Proteomes" id="UP000000637">
    <property type="component" value="Plasmid pTC1"/>
</dbReference>
<dbReference type="HOGENOM" id="CLU_600844_0_0_11"/>
<sequence length="455" mass="49962">MQVLLDRTDDIAVTAGLLRRHNPAAGPVVVHPTPTGTTSQDLSHDLLRALGRPIHRLAAERLQGSRPAWRAVAAWLHADQLSDLIVLRAHLLGADRWSQLIELSRGTGTRLTLVCHTRSIPSPLAQALTEIDHQILTNLELLDLPAGGHRPSAPPAADPGMASLPRVTYPGVVNFRRYAFDQLGPIEFARLDTIYQSAQETTLAWLDGRPDAATSDDGREAVMGLLSELVHDSPSRTHTLARLRSAQAAFRRHGFKLTLPASRDLLDVLAGPGLTSQPVTDQLLDRIRAGVAHPAIAAALATSLFTGLAPTSLMPLTWKSLTPGADRLRINNRVTRLQRPAPNLWPRRTLVRVPAIFYVPTAVRPLFQAAREFIPPDENIRRRLFWGAIAHQIEAAASECAITLPHHVAPVIAWQAWIGIERVDYFGGQYDVDFSADQQFQPQPTPIEPPATLER</sequence>
<keyword evidence="2" id="KW-1185">Reference proteome</keyword>
<dbReference type="AlphaFoldDB" id="A1RD35"/>
<name>A1RD35_PAEAT</name>
<evidence type="ECO:0000313" key="2">
    <source>
        <dbReference type="Proteomes" id="UP000000637"/>
    </source>
</evidence>